<keyword evidence="1" id="KW-0472">Membrane</keyword>
<evidence type="ECO:0000313" key="2">
    <source>
        <dbReference type="EMBL" id="WMV32897.1"/>
    </source>
</evidence>
<accession>A0AAF0R2N9</accession>
<feature type="transmembrane region" description="Helical" evidence="1">
    <location>
        <begin position="35"/>
        <end position="56"/>
    </location>
</feature>
<name>A0AAF0R2N9_SOLVR</name>
<keyword evidence="1" id="KW-0812">Transmembrane</keyword>
<gene>
    <name evidence="2" type="ORF">MTR67_026282</name>
</gene>
<keyword evidence="1" id="KW-1133">Transmembrane helix</keyword>
<dbReference type="EMBL" id="CP133617">
    <property type="protein sequence ID" value="WMV32897.1"/>
    <property type="molecule type" value="Genomic_DNA"/>
</dbReference>
<evidence type="ECO:0000313" key="3">
    <source>
        <dbReference type="Proteomes" id="UP001234989"/>
    </source>
</evidence>
<dbReference type="Proteomes" id="UP001234989">
    <property type="component" value="Chromosome 6"/>
</dbReference>
<dbReference type="AlphaFoldDB" id="A0AAF0R2N9"/>
<protein>
    <submittedName>
        <fullName evidence="2">Uncharacterized protein</fullName>
    </submittedName>
</protein>
<organism evidence="2 3">
    <name type="scientific">Solanum verrucosum</name>
    <dbReference type="NCBI Taxonomy" id="315347"/>
    <lineage>
        <taxon>Eukaryota</taxon>
        <taxon>Viridiplantae</taxon>
        <taxon>Streptophyta</taxon>
        <taxon>Embryophyta</taxon>
        <taxon>Tracheophyta</taxon>
        <taxon>Spermatophyta</taxon>
        <taxon>Magnoliopsida</taxon>
        <taxon>eudicotyledons</taxon>
        <taxon>Gunneridae</taxon>
        <taxon>Pentapetalae</taxon>
        <taxon>asterids</taxon>
        <taxon>lamiids</taxon>
        <taxon>Solanales</taxon>
        <taxon>Solanaceae</taxon>
        <taxon>Solanoideae</taxon>
        <taxon>Solaneae</taxon>
        <taxon>Solanum</taxon>
    </lineage>
</organism>
<sequence length="78" mass="9047">MLSYNSSRVFIVFKNVCYGGSFGEISRNHQLTRRFTPWCVSSPSCTILGIFMLWVIRRHSTASRNSSAMRRLLRFLPT</sequence>
<reference evidence="2" key="1">
    <citation type="submission" date="2023-08" db="EMBL/GenBank/DDBJ databases">
        <title>A de novo genome assembly of Solanum verrucosum Schlechtendal, a Mexican diploid species geographically isolated from the other diploid A-genome species in potato relatives.</title>
        <authorList>
            <person name="Hosaka K."/>
        </authorList>
    </citation>
    <scope>NUCLEOTIDE SEQUENCE</scope>
    <source>
        <tissue evidence="2">Young leaves</tissue>
    </source>
</reference>
<keyword evidence="3" id="KW-1185">Reference proteome</keyword>
<evidence type="ECO:0000256" key="1">
    <source>
        <dbReference type="SAM" id="Phobius"/>
    </source>
</evidence>
<proteinExistence type="predicted"/>